<reference evidence="2 3" key="1">
    <citation type="journal article" date="2016" name="Nat. Commun.">
        <title>Thousands of microbial genomes shed light on interconnected biogeochemical processes in an aquifer system.</title>
        <authorList>
            <person name="Anantharaman K."/>
            <person name="Brown C.T."/>
            <person name="Hug L.A."/>
            <person name="Sharon I."/>
            <person name="Castelle C.J."/>
            <person name="Probst A.J."/>
            <person name="Thomas B.C."/>
            <person name="Singh A."/>
            <person name="Wilkins M.J."/>
            <person name="Karaoz U."/>
            <person name="Brodie E.L."/>
            <person name="Williams K.H."/>
            <person name="Hubbard S.S."/>
            <person name="Banfield J.F."/>
        </authorList>
    </citation>
    <scope>NUCLEOTIDE SEQUENCE [LARGE SCALE GENOMIC DNA]</scope>
</reference>
<keyword evidence="1" id="KW-0812">Transmembrane</keyword>
<evidence type="ECO:0000313" key="2">
    <source>
        <dbReference type="EMBL" id="OGY11278.1"/>
    </source>
</evidence>
<dbReference type="Proteomes" id="UP000178272">
    <property type="component" value="Unassembled WGS sequence"/>
</dbReference>
<organism evidence="2 3">
    <name type="scientific">Candidatus Blackburnbacteria bacterium RIFCSPHIGHO2_12_FULL_41_13b</name>
    <dbReference type="NCBI Taxonomy" id="1797517"/>
    <lineage>
        <taxon>Bacteria</taxon>
        <taxon>Candidatus Blackburniibacteriota</taxon>
    </lineage>
</organism>
<proteinExistence type="predicted"/>
<dbReference type="AlphaFoldDB" id="A0A1G1V741"/>
<protein>
    <submittedName>
        <fullName evidence="2">Uncharacterized protein</fullName>
    </submittedName>
</protein>
<accession>A0A1G1V741</accession>
<comment type="caution">
    <text evidence="2">The sequence shown here is derived from an EMBL/GenBank/DDBJ whole genome shotgun (WGS) entry which is preliminary data.</text>
</comment>
<evidence type="ECO:0000313" key="3">
    <source>
        <dbReference type="Proteomes" id="UP000178272"/>
    </source>
</evidence>
<name>A0A1G1V741_9BACT</name>
<dbReference type="STRING" id="1797517.A3F61_03665"/>
<dbReference type="EMBL" id="MHCA01000041">
    <property type="protein sequence ID" value="OGY11278.1"/>
    <property type="molecule type" value="Genomic_DNA"/>
</dbReference>
<evidence type="ECO:0000256" key="1">
    <source>
        <dbReference type="SAM" id="Phobius"/>
    </source>
</evidence>
<sequence length="206" mass="22925">MQEFFWKHDASIKSVFTVILLVLIMWIVSLQSQLTFVPATTPEATINDVCGDNCKKSIQEIVSESVATISASPKVVYINPKQSSPNQQKVTYIPLTGEFSTRLTEWSDVLKSEVYIDLAEYTGEPYIDWEATVRAVSGNIQVRLFDVTHTIAVGSSEIKSVSSTFTTISSGNISLWRGKNLYRVQVKSLDGSEVFFNSGKIKIVTK</sequence>
<keyword evidence="1" id="KW-0472">Membrane</keyword>
<feature type="transmembrane region" description="Helical" evidence="1">
    <location>
        <begin position="12"/>
        <end position="30"/>
    </location>
</feature>
<keyword evidence="1" id="KW-1133">Transmembrane helix</keyword>
<gene>
    <name evidence="2" type="ORF">A3F61_03665</name>
</gene>